<name>A0A0A2TE44_9BACI</name>
<dbReference type="eggNOG" id="ENOG50341GW">
    <property type="taxonomic scope" value="Bacteria"/>
</dbReference>
<dbReference type="InterPro" id="IPR023833">
    <property type="entry name" value="Signal_pept_SipW-depend-type"/>
</dbReference>
<accession>A0A0A2TE44</accession>
<keyword evidence="3" id="KW-1185">Reference proteome</keyword>
<evidence type="ECO:0000313" key="3">
    <source>
        <dbReference type="Proteomes" id="UP000030147"/>
    </source>
</evidence>
<dbReference type="OrthoDB" id="2660939at2"/>
<dbReference type="GO" id="GO:0051301">
    <property type="term" value="P:cell division"/>
    <property type="evidence" value="ECO:0007669"/>
    <property type="project" value="UniProtKB-KW"/>
</dbReference>
<organism evidence="2 3">
    <name type="scientific">Pontibacillus yanchengensis Y32</name>
    <dbReference type="NCBI Taxonomy" id="1385514"/>
    <lineage>
        <taxon>Bacteria</taxon>
        <taxon>Bacillati</taxon>
        <taxon>Bacillota</taxon>
        <taxon>Bacilli</taxon>
        <taxon>Bacillales</taxon>
        <taxon>Bacillaceae</taxon>
        <taxon>Pontibacillus</taxon>
    </lineage>
</organism>
<evidence type="ECO:0000313" key="2">
    <source>
        <dbReference type="EMBL" id="KGP74122.1"/>
    </source>
</evidence>
<keyword evidence="2" id="KW-0132">Cell division</keyword>
<keyword evidence="2" id="KW-0131">Cell cycle</keyword>
<dbReference type="STRING" id="1385514.N782_17480"/>
<dbReference type="InterPro" id="IPR022121">
    <property type="entry name" value="Peptidase_M73_camelysin"/>
</dbReference>
<sequence>MKRKLAIGAITAMLGFSLVGGGTYAAFNDVESATGTYTAGELDLSVNPNIIFDIDKLVPGDHMLRDFKITNTGNVDIEKVLMHTDYTVTDKNGNPIDEDLGSQFKVRLLTSDLQPIITPFNSLTLSELKDLTESGNSPDITTYLERVWIFPLKPNLPINDDDHIVMEVKFINDKQKDTNSGLYLQNKYQGLNLNVQFNLEATQYPGQNR</sequence>
<dbReference type="AlphaFoldDB" id="A0A0A2TE44"/>
<feature type="signal peptide" evidence="1">
    <location>
        <begin position="1"/>
        <end position="25"/>
    </location>
</feature>
<keyword evidence="1" id="KW-0732">Signal</keyword>
<gene>
    <name evidence="2" type="ORF">N782_17480</name>
</gene>
<comment type="caution">
    <text evidence="2">The sequence shown here is derived from an EMBL/GenBank/DDBJ whole genome shotgun (WGS) entry which is preliminary data.</text>
</comment>
<proteinExistence type="predicted"/>
<dbReference type="Pfam" id="PF12389">
    <property type="entry name" value="Peptidase_M73"/>
    <property type="match status" value="1"/>
</dbReference>
<dbReference type="RefSeq" id="WP_036816124.1">
    <property type="nucleotide sequence ID" value="NZ_AVBF01000005.1"/>
</dbReference>
<dbReference type="EMBL" id="AVBF01000005">
    <property type="protein sequence ID" value="KGP74122.1"/>
    <property type="molecule type" value="Genomic_DNA"/>
</dbReference>
<feature type="chain" id="PRO_5002005159" evidence="1">
    <location>
        <begin position="26"/>
        <end position="209"/>
    </location>
</feature>
<dbReference type="Proteomes" id="UP000030147">
    <property type="component" value="Unassembled WGS sequence"/>
</dbReference>
<dbReference type="NCBIfam" id="TIGR04088">
    <property type="entry name" value="cognate_SipW"/>
    <property type="match status" value="1"/>
</dbReference>
<evidence type="ECO:0000256" key="1">
    <source>
        <dbReference type="SAM" id="SignalP"/>
    </source>
</evidence>
<protein>
    <submittedName>
        <fullName evidence="2">Cell division protein FtsN</fullName>
    </submittedName>
</protein>
<reference evidence="2 3" key="1">
    <citation type="journal article" date="2015" name="Stand. Genomic Sci.">
        <title>High quality draft genome sequence of the moderately halophilic bacterium Pontibacillus yanchengensis Y32(T) and comparison among Pontibacillus genomes.</title>
        <authorList>
            <person name="Huang J."/>
            <person name="Qiao Z.X."/>
            <person name="Tang J.W."/>
            <person name="Wang G."/>
        </authorList>
    </citation>
    <scope>NUCLEOTIDE SEQUENCE [LARGE SCALE GENOMIC DNA]</scope>
    <source>
        <strain evidence="2 3">Y32</strain>
    </source>
</reference>